<keyword evidence="9" id="KW-0325">Glycoprotein</keyword>
<dbReference type="PANTHER" id="PTHR12129:SF15">
    <property type="entry name" value="URONYL 2-SULFOTRANSFERASE"/>
    <property type="match status" value="1"/>
</dbReference>
<keyword evidence="3" id="KW-0808">Transferase</keyword>
<comment type="similarity">
    <text evidence="2">Belongs to the sulfotransferase 3 family.</text>
</comment>
<keyword evidence="6" id="KW-1133">Transmembrane helix</keyword>
<comment type="subcellular location">
    <subcellularLocation>
        <location evidence="1">Golgi apparatus membrane</location>
        <topology evidence="1">Single-pass type II membrane protein</topology>
    </subcellularLocation>
</comment>
<keyword evidence="5" id="KW-0735">Signal-anchor</keyword>
<dbReference type="EMBL" id="KB298595">
    <property type="protein sequence ID" value="ELU09056.1"/>
    <property type="molecule type" value="Genomic_DNA"/>
</dbReference>
<gene>
    <name evidence="10" type="ORF">CAPTEDRAFT_203735</name>
</gene>
<dbReference type="GO" id="GO:0008146">
    <property type="term" value="F:sulfotransferase activity"/>
    <property type="evidence" value="ECO:0007669"/>
    <property type="project" value="InterPro"/>
</dbReference>
<dbReference type="EMBL" id="AMQN01006542">
    <property type="status" value="NOT_ANNOTATED_CDS"/>
    <property type="molecule type" value="Genomic_DNA"/>
</dbReference>
<keyword evidence="12" id="KW-1185">Reference proteome</keyword>
<reference evidence="10 12" key="2">
    <citation type="journal article" date="2013" name="Nature">
        <title>Insights into bilaterian evolution from three spiralian genomes.</title>
        <authorList>
            <person name="Simakov O."/>
            <person name="Marletaz F."/>
            <person name="Cho S.J."/>
            <person name="Edsinger-Gonzales E."/>
            <person name="Havlak P."/>
            <person name="Hellsten U."/>
            <person name="Kuo D.H."/>
            <person name="Larsson T."/>
            <person name="Lv J."/>
            <person name="Arendt D."/>
            <person name="Savage R."/>
            <person name="Osoegawa K."/>
            <person name="de Jong P."/>
            <person name="Grimwood J."/>
            <person name="Chapman J.A."/>
            <person name="Shapiro H."/>
            <person name="Aerts A."/>
            <person name="Otillar R.P."/>
            <person name="Terry A.Y."/>
            <person name="Boore J.L."/>
            <person name="Grigoriev I.V."/>
            <person name="Lindberg D.R."/>
            <person name="Seaver E.C."/>
            <person name="Weisblat D.A."/>
            <person name="Putnam N.H."/>
            <person name="Rokhsar D.S."/>
        </authorList>
    </citation>
    <scope>NUCLEOTIDE SEQUENCE</scope>
    <source>
        <strain evidence="10 12">I ESC-2004</strain>
    </source>
</reference>
<evidence type="ECO:0000256" key="7">
    <source>
        <dbReference type="ARBA" id="ARBA00023034"/>
    </source>
</evidence>
<dbReference type="OrthoDB" id="10019582at2759"/>
<dbReference type="InterPro" id="IPR027417">
    <property type="entry name" value="P-loop_NTPase"/>
</dbReference>
<reference evidence="11" key="3">
    <citation type="submission" date="2015-06" db="UniProtKB">
        <authorList>
            <consortium name="EnsemblMetazoa"/>
        </authorList>
    </citation>
    <scope>IDENTIFICATION</scope>
</reference>
<dbReference type="Gene3D" id="3.40.50.300">
    <property type="entry name" value="P-loop containing nucleotide triphosphate hydrolases"/>
    <property type="match status" value="1"/>
</dbReference>
<evidence type="ECO:0000313" key="10">
    <source>
        <dbReference type="EMBL" id="ELU09056.1"/>
    </source>
</evidence>
<evidence type="ECO:0000256" key="4">
    <source>
        <dbReference type="ARBA" id="ARBA00022692"/>
    </source>
</evidence>
<keyword evidence="8" id="KW-0472">Membrane</keyword>
<name>R7V069_CAPTE</name>
<evidence type="ECO:0000256" key="2">
    <source>
        <dbReference type="ARBA" id="ARBA00010569"/>
    </source>
</evidence>
<evidence type="ECO:0000256" key="6">
    <source>
        <dbReference type="ARBA" id="ARBA00022989"/>
    </source>
</evidence>
<dbReference type="InterPro" id="IPR007734">
    <property type="entry name" value="Heparan_SO4_2-O-STrfase"/>
</dbReference>
<proteinExistence type="inferred from homology"/>
<dbReference type="SUPFAM" id="SSF52540">
    <property type="entry name" value="P-loop containing nucleoside triphosphate hydrolases"/>
    <property type="match status" value="1"/>
</dbReference>
<evidence type="ECO:0000256" key="3">
    <source>
        <dbReference type="ARBA" id="ARBA00022679"/>
    </source>
</evidence>
<evidence type="ECO:0000313" key="12">
    <source>
        <dbReference type="Proteomes" id="UP000014760"/>
    </source>
</evidence>
<evidence type="ECO:0000256" key="5">
    <source>
        <dbReference type="ARBA" id="ARBA00022968"/>
    </source>
</evidence>
<accession>R7V069</accession>
<protein>
    <submittedName>
        <fullName evidence="10 11">Uncharacterized protein</fullName>
    </submittedName>
</protein>
<evidence type="ECO:0000256" key="8">
    <source>
        <dbReference type="ARBA" id="ARBA00023136"/>
    </source>
</evidence>
<organism evidence="10">
    <name type="scientific">Capitella teleta</name>
    <name type="common">Polychaete worm</name>
    <dbReference type="NCBI Taxonomy" id="283909"/>
    <lineage>
        <taxon>Eukaryota</taxon>
        <taxon>Metazoa</taxon>
        <taxon>Spiralia</taxon>
        <taxon>Lophotrochozoa</taxon>
        <taxon>Annelida</taxon>
        <taxon>Polychaeta</taxon>
        <taxon>Sedentaria</taxon>
        <taxon>Scolecida</taxon>
        <taxon>Capitellidae</taxon>
        <taxon>Capitella</taxon>
    </lineage>
</organism>
<dbReference type="GO" id="GO:0000139">
    <property type="term" value="C:Golgi membrane"/>
    <property type="evidence" value="ECO:0007669"/>
    <property type="project" value="UniProtKB-SubCell"/>
</dbReference>
<dbReference type="Proteomes" id="UP000014760">
    <property type="component" value="Unassembled WGS sequence"/>
</dbReference>
<evidence type="ECO:0000256" key="1">
    <source>
        <dbReference type="ARBA" id="ARBA00004323"/>
    </source>
</evidence>
<dbReference type="HOGENOM" id="CLU_802252_0_0_1"/>
<keyword evidence="7" id="KW-0333">Golgi apparatus</keyword>
<dbReference type="Pfam" id="PF03567">
    <property type="entry name" value="Sulfotransfer_2"/>
    <property type="match status" value="1"/>
</dbReference>
<reference evidence="12" key="1">
    <citation type="submission" date="2012-12" db="EMBL/GenBank/DDBJ databases">
        <authorList>
            <person name="Hellsten U."/>
            <person name="Grimwood J."/>
            <person name="Chapman J.A."/>
            <person name="Shapiro H."/>
            <person name="Aerts A."/>
            <person name="Otillar R.P."/>
            <person name="Terry A.Y."/>
            <person name="Boore J.L."/>
            <person name="Simakov O."/>
            <person name="Marletaz F."/>
            <person name="Cho S.-J."/>
            <person name="Edsinger-Gonzales E."/>
            <person name="Havlak P."/>
            <person name="Kuo D.-H."/>
            <person name="Larsson T."/>
            <person name="Lv J."/>
            <person name="Arendt D."/>
            <person name="Savage R."/>
            <person name="Osoegawa K."/>
            <person name="de Jong P."/>
            <person name="Lindberg D.R."/>
            <person name="Seaver E.C."/>
            <person name="Weisblat D.A."/>
            <person name="Putnam N.H."/>
            <person name="Grigoriev I.V."/>
            <person name="Rokhsar D.S."/>
        </authorList>
    </citation>
    <scope>NUCLEOTIDE SEQUENCE</scope>
    <source>
        <strain evidence="12">I ESC-2004</strain>
    </source>
</reference>
<evidence type="ECO:0000256" key="9">
    <source>
        <dbReference type="ARBA" id="ARBA00023180"/>
    </source>
</evidence>
<dbReference type="InterPro" id="IPR005331">
    <property type="entry name" value="Sulfotransferase"/>
</dbReference>
<sequence length="328" mass="38502">MYVLSIQIISIYPSIYFYYTQRITDYSNLDENGYFLGNNLIPNTTVHPNVPLIFYNRVPKCGSRSVMSVIDEMGRKNGYKWISSDIFNQAHLNTVQRAQFVSDFIELKPPYLYDRHIFFINFTEYGFPLPIYMNLIRDPFERLLSFHCYVRDEKPLPMADKRRHQFNTTYEECVNQGYSICVANKVLLNLLAYFCGQDSVCTENPAVSLARAKRNIIKHYSIVGVMEDLEGFFYTLEKKFPGFFKGAQDVFLEHERGLLSKFKNSGKEYPPQYTVDIMRKKLAESYDFYQFVMQRHQNLMNYFKRMDAGLDPALPVKNTVQQKVTQPS</sequence>
<dbReference type="EnsemblMetazoa" id="CapteT203735">
    <property type="protein sequence ID" value="CapteP203735"/>
    <property type="gene ID" value="CapteG203735"/>
</dbReference>
<keyword evidence="4" id="KW-0812">Transmembrane</keyword>
<dbReference type="STRING" id="283909.R7V069"/>
<evidence type="ECO:0000313" key="11">
    <source>
        <dbReference type="EnsemblMetazoa" id="CapteP203735"/>
    </source>
</evidence>
<dbReference type="PANTHER" id="PTHR12129">
    <property type="entry name" value="HEPARAN SULFATE 2-O-SULFOTRANSFERASE"/>
    <property type="match status" value="1"/>
</dbReference>
<dbReference type="AlphaFoldDB" id="R7V069"/>
<dbReference type="OMA" id="INSTPHD"/>
<dbReference type="FunCoup" id="R7V069">
    <property type="interactions" value="2"/>
</dbReference>